<dbReference type="EMBL" id="CAJMWR010002215">
    <property type="protein sequence ID" value="CAE6441567.1"/>
    <property type="molecule type" value="Genomic_DNA"/>
</dbReference>
<reference evidence="1" key="1">
    <citation type="submission" date="2021-01" db="EMBL/GenBank/DDBJ databases">
        <authorList>
            <person name="Kaushik A."/>
        </authorList>
    </citation>
    <scope>NUCLEOTIDE SEQUENCE</scope>
    <source>
        <strain evidence="1">AG1-1A</strain>
    </source>
</reference>
<accession>A0A8H3G8K3</accession>
<organism evidence="1 2">
    <name type="scientific">Rhizoctonia solani</name>
    <dbReference type="NCBI Taxonomy" id="456999"/>
    <lineage>
        <taxon>Eukaryota</taxon>
        <taxon>Fungi</taxon>
        <taxon>Dikarya</taxon>
        <taxon>Basidiomycota</taxon>
        <taxon>Agaricomycotina</taxon>
        <taxon>Agaricomycetes</taxon>
        <taxon>Cantharellales</taxon>
        <taxon>Ceratobasidiaceae</taxon>
        <taxon>Rhizoctonia</taxon>
    </lineage>
</organism>
<protein>
    <submittedName>
        <fullName evidence="1">Uncharacterized protein</fullName>
    </submittedName>
</protein>
<sequence>MPDAGTIKTIAIPQRLDAHIRASDGKLVVIRIFFKKKNHINSADYAGGGRSAYGAVAKEYEQDPKVVFLEMGLTYSNNVANLPPDLKVEDIPLFMFVKGGSIPYTFKEHQLKDDNIG</sequence>
<dbReference type="AlphaFoldDB" id="A0A8H3G8K3"/>
<evidence type="ECO:0000313" key="2">
    <source>
        <dbReference type="Proteomes" id="UP000663840"/>
    </source>
</evidence>
<dbReference type="Proteomes" id="UP000663840">
    <property type="component" value="Unassembled WGS sequence"/>
</dbReference>
<gene>
    <name evidence="1" type="ORF">RDB_LOCUS78955</name>
</gene>
<name>A0A8H3G8K3_9AGAM</name>
<evidence type="ECO:0000313" key="1">
    <source>
        <dbReference type="EMBL" id="CAE6441567.1"/>
    </source>
</evidence>
<comment type="caution">
    <text evidence="1">The sequence shown here is derived from an EMBL/GenBank/DDBJ whole genome shotgun (WGS) entry which is preliminary data.</text>
</comment>
<proteinExistence type="predicted"/>